<reference evidence="1 2" key="1">
    <citation type="submission" date="2018-05" db="EMBL/GenBank/DDBJ databases">
        <title>A metagenomic window into the 2 km-deep terrestrial subsurface aquifer revealed taxonomically and functionally diverse microbial community comprising novel uncultured bacterial lineages.</title>
        <authorList>
            <person name="Kadnikov V.V."/>
            <person name="Mardanov A.V."/>
            <person name="Beletsky A.V."/>
            <person name="Banks D."/>
            <person name="Pimenov N.V."/>
            <person name="Frank Y.A."/>
            <person name="Karnachuk O.V."/>
            <person name="Ravin N.V."/>
        </authorList>
    </citation>
    <scope>NUCLEOTIDE SEQUENCE [LARGE SCALE GENOMIC DNA]</scope>
    <source>
        <strain evidence="1">BY</strain>
    </source>
</reference>
<dbReference type="AlphaFoldDB" id="A0A2Z4Y3W2"/>
<dbReference type="EMBL" id="CP030759">
    <property type="protein sequence ID" value="AXA35213.1"/>
    <property type="molecule type" value="Genomic_DNA"/>
</dbReference>
<accession>A0A2Z4Y3W2</accession>
<evidence type="ECO:0000313" key="2">
    <source>
        <dbReference type="Proteomes" id="UP000262583"/>
    </source>
</evidence>
<evidence type="ECO:0000313" key="1">
    <source>
        <dbReference type="EMBL" id="AXA35213.1"/>
    </source>
</evidence>
<name>A0A2Z4Y3W2_SUMC1</name>
<sequence length="44" mass="5218">MQHANPTSNQQHCRYNLHEHRAPKNCTMTYANHPFTSADDRFFV</sequence>
<proteinExistence type="predicted"/>
<gene>
    <name evidence="1" type="ORF">BRCON_0436</name>
</gene>
<dbReference type="Proteomes" id="UP000262583">
    <property type="component" value="Chromosome"/>
</dbReference>
<dbReference type="KEGG" id="schv:BRCON_0436"/>
<protein>
    <submittedName>
        <fullName evidence="1">Uncharacterized protein</fullName>
    </submittedName>
</protein>
<organism evidence="1 2">
    <name type="scientific">Sumerlaea chitinivorans</name>
    <dbReference type="NCBI Taxonomy" id="2250252"/>
    <lineage>
        <taxon>Bacteria</taxon>
        <taxon>Candidatus Sumerlaeota</taxon>
        <taxon>Candidatus Sumerlaeia</taxon>
        <taxon>Candidatus Sumerlaeales</taxon>
        <taxon>Candidatus Sumerlaeaceae</taxon>
        <taxon>Candidatus Sumerlaea</taxon>
    </lineage>
</organism>